<proteinExistence type="predicted"/>
<evidence type="ECO:0000313" key="1">
    <source>
        <dbReference type="EMBL" id="GAA0514060.1"/>
    </source>
</evidence>
<evidence type="ECO:0000313" key="3">
    <source>
        <dbReference type="Proteomes" id="UP000597989"/>
    </source>
</evidence>
<keyword evidence="4" id="KW-1185">Reference proteome</keyword>
<evidence type="ECO:0000313" key="2">
    <source>
        <dbReference type="EMBL" id="GGI96334.1"/>
    </source>
</evidence>
<organism evidence="2 3">
    <name type="scientific">Saccharopolyspora thermophila</name>
    <dbReference type="NCBI Taxonomy" id="89367"/>
    <lineage>
        <taxon>Bacteria</taxon>
        <taxon>Bacillati</taxon>
        <taxon>Actinomycetota</taxon>
        <taxon>Actinomycetes</taxon>
        <taxon>Pseudonocardiales</taxon>
        <taxon>Pseudonocardiaceae</taxon>
        <taxon>Saccharopolyspora</taxon>
    </lineage>
</organism>
<name>A0A917NGM3_9PSEU</name>
<reference evidence="2 3" key="1">
    <citation type="journal article" date="2014" name="Int. J. Syst. Evol. Microbiol.">
        <title>Complete genome sequence of Corynebacterium casei LMG S-19264T (=DSM 44701T), isolated from a smear-ripened cheese.</title>
        <authorList>
            <consortium name="US DOE Joint Genome Institute (JGI-PGF)"/>
            <person name="Walter F."/>
            <person name="Albersmeier A."/>
            <person name="Kalinowski J."/>
            <person name="Ruckert C."/>
        </authorList>
    </citation>
    <scope>NUCLEOTIDE SEQUENCE [LARGE SCALE GENOMIC DNA]</scope>
    <source>
        <strain evidence="2 3">CGMCC 4.7206</strain>
    </source>
</reference>
<protein>
    <submittedName>
        <fullName evidence="2">Uncharacterized protein</fullName>
    </submittedName>
</protein>
<reference evidence="1 4" key="2">
    <citation type="journal article" date="2019" name="Int. J. Syst. Evol. Microbiol.">
        <title>The Global Catalogue of Microorganisms (GCM) 10K type strain sequencing project: providing services to taxonomists for standard genome sequencing and annotation.</title>
        <authorList>
            <consortium name="The Broad Institute Genomics Platform"/>
            <consortium name="The Broad Institute Genome Sequencing Center for Infectious Disease"/>
            <person name="Wu L."/>
            <person name="Ma J."/>
        </authorList>
    </citation>
    <scope>NUCLEOTIDE SEQUENCE [LARGE SCALE GENOMIC DNA]</scope>
    <source>
        <strain evidence="1 4">JCM 10664</strain>
    </source>
</reference>
<reference evidence="1" key="4">
    <citation type="submission" date="2023-12" db="EMBL/GenBank/DDBJ databases">
        <authorList>
            <person name="Sun Q."/>
            <person name="Inoue M."/>
        </authorList>
    </citation>
    <scope>NUCLEOTIDE SEQUENCE</scope>
    <source>
        <strain evidence="1">JCM 10664</strain>
    </source>
</reference>
<dbReference type="Proteomes" id="UP001500220">
    <property type="component" value="Unassembled WGS sequence"/>
</dbReference>
<dbReference type="EMBL" id="BAAAHC010000006">
    <property type="protein sequence ID" value="GAA0514060.1"/>
    <property type="molecule type" value="Genomic_DNA"/>
</dbReference>
<sequence length="68" mass="7379">MTAIAEPVSRHSLNHEPGGYVTAWSGDLNPDLPTRILPLAKLSRPTNSGFSTPSVEILQAVLEGLWRL</sequence>
<evidence type="ECO:0000313" key="4">
    <source>
        <dbReference type="Proteomes" id="UP001500220"/>
    </source>
</evidence>
<accession>A0A917NGM3</accession>
<dbReference type="AlphaFoldDB" id="A0A917NGM3"/>
<dbReference type="EMBL" id="BMMT01000013">
    <property type="protein sequence ID" value="GGI96334.1"/>
    <property type="molecule type" value="Genomic_DNA"/>
</dbReference>
<reference evidence="2" key="3">
    <citation type="submission" date="2020-09" db="EMBL/GenBank/DDBJ databases">
        <authorList>
            <person name="Sun Q."/>
            <person name="Zhou Y."/>
        </authorList>
    </citation>
    <scope>NUCLEOTIDE SEQUENCE</scope>
    <source>
        <strain evidence="2">CGMCC 4.7206</strain>
    </source>
</reference>
<comment type="caution">
    <text evidence="2">The sequence shown here is derived from an EMBL/GenBank/DDBJ whole genome shotgun (WGS) entry which is preliminary data.</text>
</comment>
<dbReference type="Proteomes" id="UP000597989">
    <property type="component" value="Unassembled WGS sequence"/>
</dbReference>
<gene>
    <name evidence="1" type="ORF">GCM10009545_15190</name>
    <name evidence="2" type="ORF">GCM10011581_36890</name>
</gene>